<dbReference type="Gene3D" id="1.10.10.60">
    <property type="entry name" value="Homeodomain-like"/>
    <property type="match status" value="1"/>
</dbReference>
<dbReference type="AlphaFoldDB" id="R7U7C9"/>
<protein>
    <recommendedName>
        <fullName evidence="4">Transposase</fullName>
    </recommendedName>
</protein>
<dbReference type="GO" id="GO:0004803">
    <property type="term" value="F:transposase activity"/>
    <property type="evidence" value="ECO:0007669"/>
    <property type="project" value="InterPro"/>
</dbReference>
<dbReference type="Proteomes" id="UP000014760">
    <property type="component" value="Unassembled WGS sequence"/>
</dbReference>
<dbReference type="Pfam" id="PF01527">
    <property type="entry name" value="HTH_Tnp_1"/>
    <property type="match status" value="1"/>
</dbReference>
<proteinExistence type="predicted"/>
<name>R7U7C9_CAPTE</name>
<dbReference type="PANTHER" id="PTHR33215:SF13">
    <property type="entry name" value="PROTEIN DISTAL ANTENNA"/>
    <property type="match status" value="1"/>
</dbReference>
<dbReference type="GO" id="GO:0003677">
    <property type="term" value="F:DNA binding"/>
    <property type="evidence" value="ECO:0007669"/>
    <property type="project" value="InterPro"/>
</dbReference>
<reference evidence="1 3" key="2">
    <citation type="journal article" date="2013" name="Nature">
        <title>Insights into bilaterian evolution from three spiralian genomes.</title>
        <authorList>
            <person name="Simakov O."/>
            <person name="Marletaz F."/>
            <person name="Cho S.J."/>
            <person name="Edsinger-Gonzales E."/>
            <person name="Havlak P."/>
            <person name="Hellsten U."/>
            <person name="Kuo D.H."/>
            <person name="Larsson T."/>
            <person name="Lv J."/>
            <person name="Arendt D."/>
            <person name="Savage R."/>
            <person name="Osoegawa K."/>
            <person name="de Jong P."/>
            <person name="Grimwood J."/>
            <person name="Chapman J.A."/>
            <person name="Shapiro H."/>
            <person name="Aerts A."/>
            <person name="Otillar R.P."/>
            <person name="Terry A.Y."/>
            <person name="Boore J.L."/>
            <person name="Grigoriev I.V."/>
            <person name="Lindberg D.R."/>
            <person name="Seaver E.C."/>
            <person name="Weisblat D.A."/>
            <person name="Putnam N.H."/>
            <person name="Rokhsar D.S."/>
        </authorList>
    </citation>
    <scope>NUCLEOTIDE SEQUENCE</scope>
    <source>
        <strain evidence="1 3">I ESC-2004</strain>
    </source>
</reference>
<dbReference type="InterPro" id="IPR051839">
    <property type="entry name" value="RD_transcriptional_regulator"/>
</dbReference>
<feature type="non-terminal residue" evidence="1">
    <location>
        <position position="1"/>
    </location>
</feature>
<evidence type="ECO:0000313" key="1">
    <source>
        <dbReference type="EMBL" id="ELT99045.1"/>
    </source>
</evidence>
<evidence type="ECO:0008006" key="4">
    <source>
        <dbReference type="Google" id="ProtNLM"/>
    </source>
</evidence>
<keyword evidence="3" id="KW-1185">Reference proteome</keyword>
<dbReference type="EMBL" id="AMQN01048517">
    <property type="status" value="NOT_ANNOTATED_CDS"/>
    <property type="molecule type" value="Genomic_DNA"/>
</dbReference>
<evidence type="ECO:0000313" key="3">
    <source>
        <dbReference type="Proteomes" id="UP000014760"/>
    </source>
</evidence>
<dbReference type="EMBL" id="KB307276">
    <property type="protein sequence ID" value="ELT99045.1"/>
    <property type="molecule type" value="Genomic_DNA"/>
</dbReference>
<dbReference type="SUPFAM" id="SSF46689">
    <property type="entry name" value="Homeodomain-like"/>
    <property type="match status" value="1"/>
</dbReference>
<accession>R7U7C9</accession>
<evidence type="ECO:0000313" key="2">
    <source>
        <dbReference type="EnsemblMetazoa" id="CapteP135767"/>
    </source>
</evidence>
<dbReference type="HOGENOM" id="CLU_027402_33_2_1"/>
<reference evidence="2" key="3">
    <citation type="submission" date="2015-06" db="UniProtKB">
        <authorList>
            <consortium name="EnsemblMetazoa"/>
        </authorList>
    </citation>
    <scope>IDENTIFICATION</scope>
</reference>
<sequence length="88" mass="10110">YSLAFKIQAVERYLVNEKNLKATATELDVHPATMKHWVQKGIDGLREQLVSPESSRDIEIKRLKKELGRLTEENEILKKAARMFAAQS</sequence>
<gene>
    <name evidence="1" type="ORF">CAPTEDRAFT_135767</name>
</gene>
<dbReference type="GO" id="GO:0006313">
    <property type="term" value="P:DNA transposition"/>
    <property type="evidence" value="ECO:0007669"/>
    <property type="project" value="InterPro"/>
</dbReference>
<dbReference type="EnsemblMetazoa" id="CapteT135767">
    <property type="protein sequence ID" value="CapteP135767"/>
    <property type="gene ID" value="CapteG135767"/>
</dbReference>
<dbReference type="InterPro" id="IPR009057">
    <property type="entry name" value="Homeodomain-like_sf"/>
</dbReference>
<reference evidence="3" key="1">
    <citation type="submission" date="2012-12" db="EMBL/GenBank/DDBJ databases">
        <authorList>
            <person name="Hellsten U."/>
            <person name="Grimwood J."/>
            <person name="Chapman J.A."/>
            <person name="Shapiro H."/>
            <person name="Aerts A."/>
            <person name="Otillar R.P."/>
            <person name="Terry A.Y."/>
            <person name="Boore J.L."/>
            <person name="Simakov O."/>
            <person name="Marletaz F."/>
            <person name="Cho S.-J."/>
            <person name="Edsinger-Gonzales E."/>
            <person name="Havlak P."/>
            <person name="Kuo D.-H."/>
            <person name="Larsson T."/>
            <person name="Lv J."/>
            <person name="Arendt D."/>
            <person name="Savage R."/>
            <person name="Osoegawa K."/>
            <person name="de Jong P."/>
            <person name="Lindberg D.R."/>
            <person name="Seaver E.C."/>
            <person name="Weisblat D.A."/>
            <person name="Putnam N.H."/>
            <person name="Grigoriev I.V."/>
            <person name="Rokhsar D.S."/>
        </authorList>
    </citation>
    <scope>NUCLEOTIDE SEQUENCE</scope>
    <source>
        <strain evidence="3">I ESC-2004</strain>
    </source>
</reference>
<dbReference type="PANTHER" id="PTHR33215">
    <property type="entry name" value="PROTEIN DISTAL ANTENNA"/>
    <property type="match status" value="1"/>
</dbReference>
<dbReference type="InterPro" id="IPR002514">
    <property type="entry name" value="Transposase_8"/>
</dbReference>
<organism evidence="1">
    <name type="scientific">Capitella teleta</name>
    <name type="common">Polychaete worm</name>
    <dbReference type="NCBI Taxonomy" id="283909"/>
    <lineage>
        <taxon>Eukaryota</taxon>
        <taxon>Metazoa</taxon>
        <taxon>Spiralia</taxon>
        <taxon>Lophotrochozoa</taxon>
        <taxon>Annelida</taxon>
        <taxon>Polychaeta</taxon>
        <taxon>Sedentaria</taxon>
        <taxon>Scolecida</taxon>
        <taxon>Capitellidae</taxon>
        <taxon>Capitella</taxon>
    </lineage>
</organism>